<comment type="similarity">
    <text evidence="1">Belongs to the peptidase S33 family.</text>
</comment>
<accession>A0A9P9ARL5</accession>
<dbReference type="PANTHER" id="PTHR21661">
    <property type="entry name" value="EPOXIDE HYDROLASE 1-RELATED"/>
    <property type="match status" value="1"/>
</dbReference>
<dbReference type="InterPro" id="IPR029058">
    <property type="entry name" value="AB_hydrolase_fold"/>
</dbReference>
<keyword evidence="6" id="KW-1185">Reference proteome</keyword>
<organism evidence="5 6">
    <name type="scientific">Thelonectria olida</name>
    <dbReference type="NCBI Taxonomy" id="1576542"/>
    <lineage>
        <taxon>Eukaryota</taxon>
        <taxon>Fungi</taxon>
        <taxon>Dikarya</taxon>
        <taxon>Ascomycota</taxon>
        <taxon>Pezizomycotina</taxon>
        <taxon>Sordariomycetes</taxon>
        <taxon>Hypocreomycetidae</taxon>
        <taxon>Hypocreales</taxon>
        <taxon>Nectriaceae</taxon>
        <taxon>Thelonectria</taxon>
    </lineage>
</organism>
<dbReference type="PANTHER" id="PTHR21661:SF71">
    <property type="entry name" value="EPOXIDE HYDROLASE N-TERMINAL DOMAIN-CONTAINING PROTEIN"/>
    <property type="match status" value="1"/>
</dbReference>
<evidence type="ECO:0000313" key="6">
    <source>
        <dbReference type="Proteomes" id="UP000777438"/>
    </source>
</evidence>
<dbReference type="EMBL" id="JAGPYM010000007">
    <property type="protein sequence ID" value="KAH6892321.1"/>
    <property type="molecule type" value="Genomic_DNA"/>
</dbReference>
<keyword evidence="2 5" id="KW-0378">Hydrolase</keyword>
<dbReference type="Gene3D" id="3.40.50.1820">
    <property type="entry name" value="alpha/beta hydrolase"/>
    <property type="match status" value="1"/>
</dbReference>
<evidence type="ECO:0000256" key="3">
    <source>
        <dbReference type="SAM" id="MobiDB-lite"/>
    </source>
</evidence>
<comment type="caution">
    <text evidence="5">The sequence shown here is derived from an EMBL/GenBank/DDBJ whole genome shotgun (WGS) entry which is preliminary data.</text>
</comment>
<feature type="region of interest" description="Disordered" evidence="3">
    <location>
        <begin position="458"/>
        <end position="541"/>
    </location>
</feature>
<dbReference type="Proteomes" id="UP000777438">
    <property type="component" value="Unassembled WGS sequence"/>
</dbReference>
<dbReference type="InterPro" id="IPR010497">
    <property type="entry name" value="Epoxide_hydro_N"/>
</dbReference>
<evidence type="ECO:0000259" key="4">
    <source>
        <dbReference type="Pfam" id="PF06441"/>
    </source>
</evidence>
<feature type="compositionally biased region" description="Polar residues" evidence="3">
    <location>
        <begin position="474"/>
        <end position="487"/>
    </location>
</feature>
<feature type="region of interest" description="Disordered" evidence="3">
    <location>
        <begin position="268"/>
        <end position="288"/>
    </location>
</feature>
<feature type="domain" description="Epoxide hydrolase N-terminal" evidence="4">
    <location>
        <begin position="21"/>
        <end position="127"/>
    </location>
</feature>
<name>A0A9P9ARL5_9HYPO</name>
<evidence type="ECO:0000256" key="2">
    <source>
        <dbReference type="ARBA" id="ARBA00022801"/>
    </source>
</evidence>
<proteinExistence type="inferred from homology"/>
<dbReference type="SUPFAM" id="SSF53474">
    <property type="entry name" value="alpha/beta-Hydrolases"/>
    <property type="match status" value="1"/>
</dbReference>
<dbReference type="Pfam" id="PF06441">
    <property type="entry name" value="EHN"/>
    <property type="match status" value="1"/>
</dbReference>
<reference evidence="5 6" key="1">
    <citation type="journal article" date="2021" name="Nat. Commun.">
        <title>Genetic determinants of endophytism in the Arabidopsis root mycobiome.</title>
        <authorList>
            <person name="Mesny F."/>
            <person name="Miyauchi S."/>
            <person name="Thiergart T."/>
            <person name="Pickel B."/>
            <person name="Atanasova L."/>
            <person name="Karlsson M."/>
            <person name="Huettel B."/>
            <person name="Barry K.W."/>
            <person name="Haridas S."/>
            <person name="Chen C."/>
            <person name="Bauer D."/>
            <person name="Andreopoulos W."/>
            <person name="Pangilinan J."/>
            <person name="LaButti K."/>
            <person name="Riley R."/>
            <person name="Lipzen A."/>
            <person name="Clum A."/>
            <person name="Drula E."/>
            <person name="Henrissat B."/>
            <person name="Kohler A."/>
            <person name="Grigoriev I.V."/>
            <person name="Martin F.M."/>
            <person name="Hacquard S."/>
        </authorList>
    </citation>
    <scope>NUCLEOTIDE SEQUENCE [LARGE SCALE GENOMIC DNA]</scope>
    <source>
        <strain evidence="5 6">MPI-CAGE-CH-0241</strain>
    </source>
</reference>
<sequence length="541" mass="59654">MAARDEHREYPVEGAEDEIFAYRIHVSTKYLEITRQKLELTRLPHEPRSKDWWEPKPQVESLIDFWQEHYSWNQHEEDLNETVPQFRTGFTTPPPSTQVRIHFVHARSPHPNAVPLLLIPPFPLTNLSLIHLIPPITNPLDPVTQQPFHLVMPALPGLGFSDPLPNTAPPISTTADMLDGLMKRLGYPRYLATNAGSASMSPSLIDWRLIKYISQNYLDSCLGAHFILPPFMNPTFGASAAEWTKWTLAKLFSSAILGYSKVDISTHKKANKSKSEEKRAASPLGQLSYGDYEPNTPAYALCDSPTGLLLYVLKILRTLGPKRELKPDDIITLTQLIWLPGPEAALRFWSRCASQIEPAEGTKPKRKSKVAVTVFLGEEEQAEQKKALPRPAKSPYSCPGWAKAEFTVVHTNRVAGTPGFISWDRPDVIIDGVRGLAKAVLQVDNRMKRLSQSGAIPSPQVVVEGGSPAPAALSGTTARDSAGTTARLTPEVPGPAPSTPISKKAAPQDGARAITPQTPQGSPRTPRSPRETESREGESSR</sequence>
<protein>
    <submittedName>
        <fullName evidence="5">Alpha/Beta hydrolase protein</fullName>
    </submittedName>
</protein>
<dbReference type="GO" id="GO:0097176">
    <property type="term" value="P:epoxide metabolic process"/>
    <property type="evidence" value="ECO:0007669"/>
    <property type="project" value="TreeGrafter"/>
</dbReference>
<evidence type="ECO:0000256" key="1">
    <source>
        <dbReference type="ARBA" id="ARBA00010088"/>
    </source>
</evidence>
<evidence type="ECO:0000313" key="5">
    <source>
        <dbReference type="EMBL" id="KAH6892321.1"/>
    </source>
</evidence>
<dbReference type="GO" id="GO:0004301">
    <property type="term" value="F:epoxide hydrolase activity"/>
    <property type="evidence" value="ECO:0007669"/>
    <property type="project" value="TreeGrafter"/>
</dbReference>
<dbReference type="OrthoDB" id="7130006at2759"/>
<gene>
    <name evidence="5" type="ORF">B0T10DRAFT_483598</name>
</gene>
<dbReference type="AlphaFoldDB" id="A0A9P9ARL5"/>
<feature type="compositionally biased region" description="Basic and acidic residues" evidence="3">
    <location>
        <begin position="528"/>
        <end position="541"/>
    </location>
</feature>